<dbReference type="Gene3D" id="3.30.559.10">
    <property type="entry name" value="Chloramphenicol acetyltransferase-like domain"/>
    <property type="match status" value="3"/>
</dbReference>
<comment type="cofactor">
    <cofactor evidence="1">
        <name>pantetheine 4'-phosphate</name>
        <dbReference type="ChEBI" id="CHEBI:47942"/>
    </cofactor>
</comment>
<dbReference type="PANTHER" id="PTHR45398">
    <property type="match status" value="1"/>
</dbReference>
<dbReference type="FunFam" id="3.30.300.30:FF:000010">
    <property type="entry name" value="Enterobactin synthetase component F"/>
    <property type="match status" value="1"/>
</dbReference>
<evidence type="ECO:0000313" key="6">
    <source>
        <dbReference type="EMBL" id="ASG24403.1"/>
    </source>
</evidence>
<keyword evidence="4" id="KW-0597">Phosphoprotein</keyword>
<accession>A0A248K092</accession>
<dbReference type="Gene3D" id="2.30.38.10">
    <property type="entry name" value="Luciferase, Domain 3"/>
    <property type="match status" value="1"/>
</dbReference>
<keyword evidence="3" id="KW-0596">Phosphopantetheine</keyword>
<dbReference type="InterPro" id="IPR025110">
    <property type="entry name" value="AMP-bd_C"/>
</dbReference>
<dbReference type="Pfam" id="PF00550">
    <property type="entry name" value="PP-binding"/>
    <property type="match status" value="1"/>
</dbReference>
<proteinExistence type="inferred from homology"/>
<dbReference type="Pfam" id="PF00501">
    <property type="entry name" value="AMP-binding"/>
    <property type="match status" value="1"/>
</dbReference>
<evidence type="ECO:0000256" key="2">
    <source>
        <dbReference type="ARBA" id="ARBA00006432"/>
    </source>
</evidence>
<dbReference type="GO" id="GO:0031177">
    <property type="term" value="F:phosphopantetheine binding"/>
    <property type="evidence" value="ECO:0007669"/>
    <property type="project" value="InterPro"/>
</dbReference>
<dbReference type="RefSeq" id="WP_088874833.1">
    <property type="nucleotide sequence ID" value="NZ_CP022112.1"/>
</dbReference>
<dbReference type="InterPro" id="IPR023213">
    <property type="entry name" value="CAT-like_dom_sf"/>
</dbReference>
<dbReference type="GO" id="GO:0003824">
    <property type="term" value="F:catalytic activity"/>
    <property type="evidence" value="ECO:0007669"/>
    <property type="project" value="InterPro"/>
</dbReference>
<dbReference type="Pfam" id="PF13193">
    <property type="entry name" value="AMP-binding_C"/>
    <property type="match status" value="1"/>
</dbReference>
<dbReference type="FunFam" id="2.30.38.10:FF:000001">
    <property type="entry name" value="Non-ribosomal peptide synthetase PvdI"/>
    <property type="match status" value="1"/>
</dbReference>
<dbReference type="CDD" id="cd19531">
    <property type="entry name" value="LCL_NRPS-like"/>
    <property type="match status" value="1"/>
</dbReference>
<reference evidence="6 7" key="1">
    <citation type="submission" date="2017-06" db="EMBL/GenBank/DDBJ databases">
        <title>Complete genome sequence of Nitrospirillum amazonense strain CBAmC, an endophytic nitrogen-fixing and plant growth-promoting bacterium, isolated from sugarcane.</title>
        <authorList>
            <person name="Schwab S."/>
            <person name="dos Santos Teixeira K.R."/>
            <person name="Simoes Araujo J.L."/>
            <person name="Soares Vidal M."/>
            <person name="Borges de Freitas H.R."/>
            <person name="Rivello Crivelaro A.L."/>
            <person name="Bueno de Camargo Nunes A."/>
            <person name="dos Santos C.M."/>
            <person name="Palmeira da Silva Rosa D."/>
            <person name="da Silva Padilha D."/>
            <person name="da Silva E."/>
            <person name="Araujo Terra L."/>
            <person name="Soares Mendes V."/>
            <person name="Farinelli L."/>
            <person name="Magalhaes Cruz L."/>
            <person name="Baldani J.I."/>
        </authorList>
    </citation>
    <scope>NUCLEOTIDE SEQUENCE [LARGE SCALE GENOMIC DNA]</scope>
    <source>
        <strain evidence="6 7">CBAmC</strain>
    </source>
</reference>
<dbReference type="Gene3D" id="3.30.559.30">
    <property type="entry name" value="Nonribosomal peptide synthetase, condensation domain"/>
    <property type="match status" value="3"/>
</dbReference>
<dbReference type="InterPro" id="IPR006162">
    <property type="entry name" value="Ppantetheine_attach_site"/>
</dbReference>
<dbReference type="InterPro" id="IPR010060">
    <property type="entry name" value="NRPS_synth"/>
</dbReference>
<dbReference type="InterPro" id="IPR036736">
    <property type="entry name" value="ACP-like_sf"/>
</dbReference>
<dbReference type="SUPFAM" id="SSF56801">
    <property type="entry name" value="Acetyl-CoA synthetase-like"/>
    <property type="match status" value="1"/>
</dbReference>
<organism evidence="6 7">
    <name type="scientific">Nitrospirillum viridazoti CBAmc</name>
    <dbReference type="NCBI Taxonomy" id="1441467"/>
    <lineage>
        <taxon>Bacteria</taxon>
        <taxon>Pseudomonadati</taxon>
        <taxon>Pseudomonadota</taxon>
        <taxon>Alphaproteobacteria</taxon>
        <taxon>Rhodospirillales</taxon>
        <taxon>Azospirillaceae</taxon>
        <taxon>Nitrospirillum</taxon>
        <taxon>Nitrospirillum viridazoti</taxon>
    </lineage>
</organism>
<dbReference type="PROSITE" id="PS00455">
    <property type="entry name" value="AMP_BINDING"/>
    <property type="match status" value="1"/>
</dbReference>
<dbReference type="GO" id="GO:0044550">
    <property type="term" value="P:secondary metabolite biosynthetic process"/>
    <property type="evidence" value="ECO:0007669"/>
    <property type="project" value="UniProtKB-ARBA"/>
</dbReference>
<sequence>MAQTTLDIAQRFAQLPPEKRQAFLEALAARGMPFTRLPIPPRGEGAAPVMSAAQRRLWAQAQLDSTSTAYTMPDVFRLRGTLDIAALQTALNGLVIRHAILRTIYQPDGNGGAWPVTLPPNGVTLGHTDLSNQADAETAAWAVVEDIITRPFDLAAEAPLRAHLLTLAAEEHWLVVALHHIAADGTSLPLAMADLAAGYAAARHGTAQAGPATLQYADAVTWQALWLEAGEADRQRAYWHARMADAPPPLALPADGARGGVSAEGQMAGAECAVTLPPALADDLRRLARDHGHTLFTVLLSAYALLLARLAGQDEVVVGIPAAGRRQREAEGLIGCFVNTLPVRLRLDDRAGFSTLMPQVAGAVAAALDHQDLPLEDIAVLAPARDGQPLVQVMFDHAPAPLGALAMDGIAVEVLPLPVRTAKFELALGSVEQADGAILGRLAYRTALFTDKSAQRVAERWRALLTQAVASPNKPIGTLDPRTPAETAAIAAWHRDPAWALPPPPAVPLLIARHAVTRPDAPAVLFGDSVLTFGALNRRANRLARRLRILGAGPEVRVGVCLNRTPDLIVTLLAVMKSGAAFVPLDPAYPLERLRAIREAAGLALMVGAIPLDDLPTLAGPNDGTDGEDDGDLGLTPHPRSLAYIIHTSGSTGVPKGVAVEHGALAMHCVATAALYDMTAGSRELHFLSFTFDGAHERWMTALTQGGSLVLRDDSLWTAEQTYEAIRRHGVTHAGFPPKYLQQLAAWAETQGDPPPVHLYSFGGEAMPRAGLERLFAALRPRRAINGYGPTETVVTPLVWKGDGASLPDTPYVPIGRPVGDRAAHVLDGDLRPVPIGAVGELWIGGSGLARGYVGQPAATAARFIPDPFGDPGARLYRTGDLARWREDGTVEYLGRRDTQVKVRGFRVEPGEIEAQLIAQAGIHQAVVVADETGGITRLVGYVVPAAGAEVDVAALTARLAQVLPTHMVPARLISIPILPVTTAGKLDRAALPAPRWETDGQVAPRDAREATLARLWADALGQATVGVTDNFFEIGGDSILALQIVARARAQGLRFTPRQLFDRQTIAALAPVVEVTSEVAQELPVPDGPSPLTPIQAWFFGQPIPRRQRWNQSVLLACDRLLDRDTLAGAMAALGHHHDALRLRFHQDADGAWTQSHAAEAGIVLDEGTAQTVADVTRLCDEAQDGLDLGQGPLMRARLICLPDGAQRLFLVAHHLVVDGVSWRVLLDDLRALTTGPCLDRTLPARTAPFAVWARRLAELAQAPAIRAQLSFWQAALDTSPLPVDRPGAPNTRRHAVTRTLRLDAERTQALLTTAPAAYRTRIDVLLLAAVAEAVRRTWKRAAVTVHLEGHGREPLFPELDLERTVGWFTSVYPVRLQAGDGWDGTVRQVKEALRAVPDGGIGFGLLRHLADDAATRDALAASVSLSFNYLGQFDGVMRDGPWRAATEECGGGTDPDAPLGALLSVDGQILDGVLALHVRHSTALFRQDTAAAFLAAYEDALAGVIDHCLAKGAGQVTPSDFPLVSLTQAQLDALPVPAPDIADILPATALQASMARHSRLYPDSDAYRVQVWALIDGLDPARMATAWKAVIERCDILRAGFAWPQGEAEPPVLVVRRTVRLEVLSPDWRGEADIDVAWNTHRDAEWRRGFALEQAPLMRLTLARTGARQYRFLWTWHHALLDGWSMSRLLGDILRLYDGESPPAPAGRLRDVAAWKQRQDAGAAEAFWNAELAALPAPTRLRDHLVPPATAEANGSVERELDEDAVRRLNAAAARERVTLNTLVQAGWLRVLSRMTGQRTVAFGATMSGRTLDVPDIDSVMGLLAGTLPVVHTLTEGVAEGKDAGDTLRRLFDQNLRLRQFEHAPPPALQSWNDPADAPFDSTLVFENYPVDEALRHEVRGEVSFSDVSNRGRLSYPLALVIVPGATLVLRLEYCGRTVGAANASALVDDLATAIVQFSANCGD</sequence>
<evidence type="ECO:0000256" key="4">
    <source>
        <dbReference type="ARBA" id="ARBA00022553"/>
    </source>
</evidence>
<dbReference type="SMART" id="SM00823">
    <property type="entry name" value="PKS_PP"/>
    <property type="match status" value="1"/>
</dbReference>
<dbReference type="Proteomes" id="UP000197153">
    <property type="component" value="Chromosome 3"/>
</dbReference>
<gene>
    <name evidence="6" type="ORF">Y958_26335</name>
</gene>
<dbReference type="PANTHER" id="PTHR45398:SF1">
    <property type="entry name" value="ENZYME, PUTATIVE (JCVI)-RELATED"/>
    <property type="match status" value="1"/>
</dbReference>
<evidence type="ECO:0000256" key="1">
    <source>
        <dbReference type="ARBA" id="ARBA00001957"/>
    </source>
</evidence>
<keyword evidence="7" id="KW-1185">Reference proteome</keyword>
<dbReference type="KEGG" id="nao:Y958_26335"/>
<dbReference type="InterPro" id="IPR001242">
    <property type="entry name" value="Condensation_dom"/>
</dbReference>
<comment type="similarity">
    <text evidence="2">Belongs to the ATP-dependent AMP-binding enzyme family.</text>
</comment>
<name>A0A248K092_9PROT</name>
<dbReference type="EMBL" id="CP022112">
    <property type="protein sequence ID" value="ASG24403.1"/>
    <property type="molecule type" value="Genomic_DNA"/>
</dbReference>
<dbReference type="SUPFAM" id="SSF47336">
    <property type="entry name" value="ACP-like"/>
    <property type="match status" value="1"/>
</dbReference>
<dbReference type="InterPro" id="IPR009081">
    <property type="entry name" value="PP-bd_ACP"/>
</dbReference>
<evidence type="ECO:0000313" key="7">
    <source>
        <dbReference type="Proteomes" id="UP000197153"/>
    </source>
</evidence>
<dbReference type="Pfam" id="PF00668">
    <property type="entry name" value="Condensation"/>
    <property type="match status" value="3"/>
</dbReference>
<protein>
    <submittedName>
        <fullName evidence="6">Non-ribosomal peptide synthetase</fullName>
    </submittedName>
</protein>
<dbReference type="InterPro" id="IPR000873">
    <property type="entry name" value="AMP-dep_synth/lig_dom"/>
</dbReference>
<dbReference type="CDD" id="cd19534">
    <property type="entry name" value="E_NRPS"/>
    <property type="match status" value="1"/>
</dbReference>
<dbReference type="InterPro" id="IPR045851">
    <property type="entry name" value="AMP-bd_C_sf"/>
</dbReference>
<dbReference type="SUPFAM" id="SSF52777">
    <property type="entry name" value="CoA-dependent acyltransferases"/>
    <property type="match status" value="6"/>
</dbReference>
<dbReference type="PROSITE" id="PS00012">
    <property type="entry name" value="PHOSPHOPANTETHEINE"/>
    <property type="match status" value="1"/>
</dbReference>
<dbReference type="PROSITE" id="PS50075">
    <property type="entry name" value="CARRIER"/>
    <property type="match status" value="1"/>
</dbReference>
<dbReference type="Gene3D" id="1.10.1200.10">
    <property type="entry name" value="ACP-like"/>
    <property type="match status" value="1"/>
</dbReference>
<dbReference type="FunFam" id="1.10.1200.10:FF:000005">
    <property type="entry name" value="Nonribosomal peptide synthetase 1"/>
    <property type="match status" value="1"/>
</dbReference>
<evidence type="ECO:0000259" key="5">
    <source>
        <dbReference type="PROSITE" id="PS50075"/>
    </source>
</evidence>
<dbReference type="InterPro" id="IPR020806">
    <property type="entry name" value="PKS_PP-bd"/>
</dbReference>
<dbReference type="InterPro" id="IPR020845">
    <property type="entry name" value="AMP-binding_CS"/>
</dbReference>
<evidence type="ECO:0000256" key="3">
    <source>
        <dbReference type="ARBA" id="ARBA00022450"/>
    </source>
</evidence>
<dbReference type="NCBIfam" id="TIGR01733">
    <property type="entry name" value="AA-adenyl-dom"/>
    <property type="match status" value="1"/>
</dbReference>
<dbReference type="NCBIfam" id="TIGR01720">
    <property type="entry name" value="NRPS-para261"/>
    <property type="match status" value="1"/>
</dbReference>
<dbReference type="Gene3D" id="3.40.50.980">
    <property type="match status" value="2"/>
</dbReference>
<dbReference type="Gene3D" id="3.30.300.30">
    <property type="match status" value="1"/>
</dbReference>
<feature type="domain" description="Carrier" evidence="5">
    <location>
        <begin position="1004"/>
        <end position="1078"/>
    </location>
</feature>
<dbReference type="InterPro" id="IPR010071">
    <property type="entry name" value="AA_adenyl_dom"/>
</dbReference>